<reference evidence="1" key="1">
    <citation type="submission" date="2018-05" db="EMBL/GenBank/DDBJ databases">
        <authorList>
            <person name="Lanie J.A."/>
            <person name="Ng W.-L."/>
            <person name="Kazmierczak K.M."/>
            <person name="Andrzejewski T.M."/>
            <person name="Davidsen T.M."/>
            <person name="Wayne K.J."/>
            <person name="Tettelin H."/>
            <person name="Glass J.I."/>
            <person name="Rusch D."/>
            <person name="Podicherti R."/>
            <person name="Tsui H.-C.T."/>
            <person name="Winkler M.E."/>
        </authorList>
    </citation>
    <scope>NUCLEOTIDE SEQUENCE</scope>
</reference>
<sequence length="190" mass="22007">MRIISQNVVNYGIDVPEDTIFRVNLAWCSDINELKNILEKYPNNNIFLDLPKGRVKPPNNKYSLDDLIPVILSYKQVKYFAISNVESSDDLKYFLKKIPSNIIVVPKIESPTAIKNISDIVNIIPTDEKILMLDHDDLFSEMIKNNEAADNFKKYIRDLVDYCDSNKIVLLRTIGVMFSDEEKRISEYIK</sequence>
<dbReference type="EMBL" id="UINC01077008">
    <property type="protein sequence ID" value="SVC16719.1"/>
    <property type="molecule type" value="Genomic_DNA"/>
</dbReference>
<dbReference type="GO" id="GO:0003824">
    <property type="term" value="F:catalytic activity"/>
    <property type="evidence" value="ECO:0007669"/>
    <property type="project" value="InterPro"/>
</dbReference>
<proteinExistence type="predicted"/>
<name>A0A382JY58_9ZZZZ</name>
<dbReference type="AlphaFoldDB" id="A0A382JY58"/>
<evidence type="ECO:0008006" key="2">
    <source>
        <dbReference type="Google" id="ProtNLM"/>
    </source>
</evidence>
<accession>A0A382JY58</accession>
<protein>
    <recommendedName>
        <fullName evidence="2">Pyruvate kinase barrel domain-containing protein</fullName>
    </recommendedName>
</protein>
<dbReference type="SUPFAM" id="SSF51621">
    <property type="entry name" value="Phosphoenolpyruvate/pyruvate domain"/>
    <property type="match status" value="1"/>
</dbReference>
<dbReference type="InterPro" id="IPR040442">
    <property type="entry name" value="Pyrv_kinase-like_dom_sf"/>
</dbReference>
<dbReference type="Gene3D" id="3.20.20.60">
    <property type="entry name" value="Phosphoenolpyruvate-binding domains"/>
    <property type="match status" value="1"/>
</dbReference>
<organism evidence="1">
    <name type="scientific">marine metagenome</name>
    <dbReference type="NCBI Taxonomy" id="408172"/>
    <lineage>
        <taxon>unclassified sequences</taxon>
        <taxon>metagenomes</taxon>
        <taxon>ecological metagenomes</taxon>
    </lineage>
</organism>
<dbReference type="InterPro" id="IPR015813">
    <property type="entry name" value="Pyrv/PenolPyrv_kinase-like_dom"/>
</dbReference>
<gene>
    <name evidence="1" type="ORF">METZ01_LOCUS269573</name>
</gene>
<evidence type="ECO:0000313" key="1">
    <source>
        <dbReference type="EMBL" id="SVC16719.1"/>
    </source>
</evidence>